<feature type="chain" id="PRO_5046079870" description="Outer membrane protein beta-barrel domain-containing protein" evidence="1">
    <location>
        <begin position="23"/>
        <end position="208"/>
    </location>
</feature>
<comment type="caution">
    <text evidence="2">The sequence shown here is derived from an EMBL/GenBank/DDBJ whole genome shotgun (WGS) entry which is preliminary data.</text>
</comment>
<evidence type="ECO:0000313" key="2">
    <source>
        <dbReference type="EMBL" id="MDO7873201.1"/>
    </source>
</evidence>
<sequence length="208" mass="22057">MNLKNALLLLTLLAGTTSLAQAQTAIPAGTTSLGGSIGYSRHTESQGQDVVTSQFRVAPSAGFFVADNLAVGINLNYSAGRTTISNYPENNLDAATSLRVGPYVQYYKMLSEQFGFLGTLGAGYQRSFTPTYTDPVTSLNVTRSGYYASLTPGVVFFPVPKFGISASVGYLGYDHVNVQPSASQTVSNFGASFGLDQLTFGGTFYFGR</sequence>
<protein>
    <recommendedName>
        <fullName evidence="4">Outer membrane protein beta-barrel domain-containing protein</fullName>
    </recommendedName>
</protein>
<dbReference type="SUPFAM" id="SSF56925">
    <property type="entry name" value="OMPA-like"/>
    <property type="match status" value="1"/>
</dbReference>
<evidence type="ECO:0000313" key="3">
    <source>
        <dbReference type="Proteomes" id="UP001176429"/>
    </source>
</evidence>
<dbReference type="RefSeq" id="WP_305004516.1">
    <property type="nucleotide sequence ID" value="NZ_JAUQSY010000001.1"/>
</dbReference>
<name>A0ABT9B4K8_9BACT</name>
<proteinExistence type="predicted"/>
<dbReference type="EMBL" id="JAUQSY010000001">
    <property type="protein sequence ID" value="MDO7873201.1"/>
    <property type="molecule type" value="Genomic_DNA"/>
</dbReference>
<keyword evidence="3" id="KW-1185">Reference proteome</keyword>
<dbReference type="InterPro" id="IPR011250">
    <property type="entry name" value="OMP/PagP_B-barrel"/>
</dbReference>
<gene>
    <name evidence="2" type="ORF">Q5H93_00535</name>
</gene>
<feature type="signal peptide" evidence="1">
    <location>
        <begin position="1"/>
        <end position="22"/>
    </location>
</feature>
<organism evidence="2 3">
    <name type="scientific">Hymenobacter aranciens</name>
    <dbReference type="NCBI Taxonomy" id="3063996"/>
    <lineage>
        <taxon>Bacteria</taxon>
        <taxon>Pseudomonadati</taxon>
        <taxon>Bacteroidota</taxon>
        <taxon>Cytophagia</taxon>
        <taxon>Cytophagales</taxon>
        <taxon>Hymenobacteraceae</taxon>
        <taxon>Hymenobacter</taxon>
    </lineage>
</organism>
<reference evidence="2" key="1">
    <citation type="submission" date="2023-07" db="EMBL/GenBank/DDBJ databases">
        <authorList>
            <person name="Kim M.K."/>
        </authorList>
    </citation>
    <scope>NUCLEOTIDE SEQUENCE</scope>
    <source>
        <strain evidence="2">ASUV-10-1</strain>
    </source>
</reference>
<accession>A0ABT9B4K8</accession>
<dbReference type="Proteomes" id="UP001176429">
    <property type="component" value="Unassembled WGS sequence"/>
</dbReference>
<evidence type="ECO:0000256" key="1">
    <source>
        <dbReference type="SAM" id="SignalP"/>
    </source>
</evidence>
<keyword evidence="1" id="KW-0732">Signal</keyword>
<evidence type="ECO:0008006" key="4">
    <source>
        <dbReference type="Google" id="ProtNLM"/>
    </source>
</evidence>